<sequence>VKEENSRVEEAKNDKKITWEDDEETQHSMTVMGDPSTNKTSGSDDKSKKKEDKSSASDEELLPQDVLEKVYEMQHTCLSGTQSESEGLGDE</sequence>
<feature type="region of interest" description="Disordered" evidence="1">
    <location>
        <begin position="1"/>
        <end position="65"/>
    </location>
</feature>
<proteinExistence type="predicted"/>
<gene>
    <name evidence="2" type="ORF">KI387_041995</name>
</gene>
<reference evidence="2 3" key="1">
    <citation type="journal article" date="2021" name="Nat. Plants">
        <title>The Taxus genome provides insights into paclitaxel biosynthesis.</title>
        <authorList>
            <person name="Xiong X."/>
            <person name="Gou J."/>
            <person name="Liao Q."/>
            <person name="Li Y."/>
            <person name="Zhou Q."/>
            <person name="Bi G."/>
            <person name="Li C."/>
            <person name="Du R."/>
            <person name="Wang X."/>
            <person name="Sun T."/>
            <person name="Guo L."/>
            <person name="Liang H."/>
            <person name="Lu P."/>
            <person name="Wu Y."/>
            <person name="Zhang Z."/>
            <person name="Ro D.K."/>
            <person name="Shang Y."/>
            <person name="Huang S."/>
            <person name="Yan J."/>
        </authorList>
    </citation>
    <scope>NUCLEOTIDE SEQUENCE [LARGE SCALE GENOMIC DNA]</scope>
    <source>
        <strain evidence="2">Ta-2019</strain>
    </source>
</reference>
<protein>
    <submittedName>
        <fullName evidence="2">Uncharacterized protein</fullName>
    </submittedName>
</protein>
<evidence type="ECO:0000313" key="3">
    <source>
        <dbReference type="Proteomes" id="UP000824469"/>
    </source>
</evidence>
<feature type="compositionally biased region" description="Basic and acidic residues" evidence="1">
    <location>
        <begin position="1"/>
        <end position="19"/>
    </location>
</feature>
<feature type="non-terminal residue" evidence="2">
    <location>
        <position position="91"/>
    </location>
</feature>
<feature type="non-terminal residue" evidence="2">
    <location>
        <position position="1"/>
    </location>
</feature>
<keyword evidence="3" id="KW-1185">Reference proteome</keyword>
<evidence type="ECO:0000313" key="2">
    <source>
        <dbReference type="EMBL" id="KAH9292820.1"/>
    </source>
</evidence>
<evidence type="ECO:0000256" key="1">
    <source>
        <dbReference type="SAM" id="MobiDB-lite"/>
    </source>
</evidence>
<name>A0AA38C292_TAXCH</name>
<dbReference type="Proteomes" id="UP000824469">
    <property type="component" value="Unassembled WGS sequence"/>
</dbReference>
<dbReference type="AlphaFoldDB" id="A0AA38C292"/>
<dbReference type="EMBL" id="JAHRHJ020002231">
    <property type="protein sequence ID" value="KAH9292820.1"/>
    <property type="molecule type" value="Genomic_DNA"/>
</dbReference>
<comment type="caution">
    <text evidence="2">The sequence shown here is derived from an EMBL/GenBank/DDBJ whole genome shotgun (WGS) entry which is preliminary data.</text>
</comment>
<organism evidence="2 3">
    <name type="scientific">Taxus chinensis</name>
    <name type="common">Chinese yew</name>
    <name type="synonym">Taxus wallichiana var. chinensis</name>
    <dbReference type="NCBI Taxonomy" id="29808"/>
    <lineage>
        <taxon>Eukaryota</taxon>
        <taxon>Viridiplantae</taxon>
        <taxon>Streptophyta</taxon>
        <taxon>Embryophyta</taxon>
        <taxon>Tracheophyta</taxon>
        <taxon>Spermatophyta</taxon>
        <taxon>Pinopsida</taxon>
        <taxon>Pinidae</taxon>
        <taxon>Conifers II</taxon>
        <taxon>Cupressales</taxon>
        <taxon>Taxaceae</taxon>
        <taxon>Taxus</taxon>
    </lineage>
</organism>
<feature type="compositionally biased region" description="Basic and acidic residues" evidence="1">
    <location>
        <begin position="42"/>
        <end position="56"/>
    </location>
</feature>
<accession>A0AA38C292</accession>